<dbReference type="OrthoDB" id="9815829at2"/>
<organism evidence="2 3">
    <name type="scientific">Prevotella melaninogenica</name>
    <dbReference type="NCBI Taxonomy" id="28132"/>
    <lineage>
        <taxon>Bacteria</taxon>
        <taxon>Pseudomonadati</taxon>
        <taxon>Bacteroidota</taxon>
        <taxon>Bacteroidia</taxon>
        <taxon>Bacteroidales</taxon>
        <taxon>Prevotellaceae</taxon>
        <taxon>Prevotella</taxon>
    </lineage>
</organism>
<dbReference type="PANTHER" id="PTHR43685">
    <property type="entry name" value="GLYCOSYLTRANSFERASE"/>
    <property type="match status" value="1"/>
</dbReference>
<name>A0A250KK70_9BACT</name>
<keyword evidence="2" id="KW-0808">Transferase</keyword>
<dbReference type="GO" id="GO:0016740">
    <property type="term" value="F:transferase activity"/>
    <property type="evidence" value="ECO:0007669"/>
    <property type="project" value="UniProtKB-KW"/>
</dbReference>
<evidence type="ECO:0000313" key="2">
    <source>
        <dbReference type="EMBL" id="BBA30006.1"/>
    </source>
</evidence>
<sequence length="259" mass="30045">MKTFTIVLPTYNNLDLFKSVYGSVCKQDFKDYEIVVVDDSTNSSIEDYMSSLNNPVLTYRHHIPSAGAVNNWNHGLQLANGRYVVVVHHDEAFEEDNYLTSLNEQFQKGYDVLVTRVKVFNAGVLKPNVFSQAVMKFFIGCPSLLFLCNVIGPCSCVAFKREHLIEFDNRLNWLVDVDWYYRLLKGKRRKFLDSLHIDSFNDHEDKITNQIDVKQSEVKDIAALNSKYKYHLLLRCCLFINKMVMLNDLKGIIKKVIRK</sequence>
<accession>A0A250KK70</accession>
<dbReference type="SUPFAM" id="SSF53448">
    <property type="entry name" value="Nucleotide-diphospho-sugar transferases"/>
    <property type="match status" value="1"/>
</dbReference>
<dbReference type="Pfam" id="PF00535">
    <property type="entry name" value="Glycos_transf_2"/>
    <property type="match status" value="1"/>
</dbReference>
<dbReference type="PANTHER" id="PTHR43685:SF2">
    <property type="entry name" value="GLYCOSYLTRANSFERASE 2-LIKE DOMAIN-CONTAINING PROTEIN"/>
    <property type="match status" value="1"/>
</dbReference>
<dbReference type="AlphaFoldDB" id="A0A250KK70"/>
<dbReference type="Gene3D" id="3.90.550.10">
    <property type="entry name" value="Spore Coat Polysaccharide Biosynthesis Protein SpsA, Chain A"/>
    <property type="match status" value="1"/>
</dbReference>
<feature type="domain" description="Glycosyltransferase 2-like" evidence="1">
    <location>
        <begin position="5"/>
        <end position="162"/>
    </location>
</feature>
<evidence type="ECO:0000259" key="1">
    <source>
        <dbReference type="Pfam" id="PF00535"/>
    </source>
</evidence>
<dbReference type="Proteomes" id="UP000267517">
    <property type="component" value="Chromosome II"/>
</dbReference>
<evidence type="ECO:0000313" key="3">
    <source>
        <dbReference type="Proteomes" id="UP000267517"/>
    </source>
</evidence>
<gene>
    <name evidence="2" type="ORF">PMEL_200533</name>
</gene>
<dbReference type="InterPro" id="IPR050834">
    <property type="entry name" value="Glycosyltransf_2"/>
</dbReference>
<proteinExistence type="predicted"/>
<reference evidence="2 3" key="1">
    <citation type="submission" date="2017-05" db="EMBL/GenBank/DDBJ databases">
        <title>whole genome sequence of Prevotella melaninogenica GAI 07411.</title>
        <authorList>
            <person name="Kondo Y."/>
            <person name="Hoshino T."/>
        </authorList>
    </citation>
    <scope>NUCLEOTIDE SEQUENCE [LARGE SCALE GENOMIC DNA]</scope>
    <source>
        <strain evidence="2 3">GAI 07411</strain>
    </source>
</reference>
<dbReference type="InterPro" id="IPR029044">
    <property type="entry name" value="Nucleotide-diphossugar_trans"/>
</dbReference>
<dbReference type="EMBL" id="AP018050">
    <property type="protein sequence ID" value="BBA30006.1"/>
    <property type="molecule type" value="Genomic_DNA"/>
</dbReference>
<dbReference type="InterPro" id="IPR001173">
    <property type="entry name" value="Glyco_trans_2-like"/>
</dbReference>
<dbReference type="CDD" id="cd00761">
    <property type="entry name" value="Glyco_tranf_GTA_type"/>
    <property type="match status" value="1"/>
</dbReference>
<protein>
    <submittedName>
        <fullName evidence="2">Colanic acid biosynthesis glycosyltransferase WcaA</fullName>
    </submittedName>
</protein>
<dbReference type="RefSeq" id="WP_120175092.1">
    <property type="nucleotide sequence ID" value="NZ_AP018050.1"/>
</dbReference>